<dbReference type="Proteomes" id="UP000541185">
    <property type="component" value="Unassembled WGS sequence"/>
</dbReference>
<evidence type="ECO:0000256" key="2">
    <source>
        <dbReference type="SAM" id="Phobius"/>
    </source>
</evidence>
<feature type="transmembrane region" description="Helical" evidence="2">
    <location>
        <begin position="451"/>
        <end position="470"/>
    </location>
</feature>
<evidence type="ECO:0000313" key="5">
    <source>
        <dbReference type="Proteomes" id="UP000541185"/>
    </source>
</evidence>
<proteinExistence type="predicted"/>
<dbReference type="RefSeq" id="WP_169416809.1">
    <property type="nucleotide sequence ID" value="NZ_JABBFX010000001.1"/>
</dbReference>
<keyword evidence="5" id="KW-1185">Reference proteome</keyword>
<comment type="caution">
    <text evidence="4">The sequence shown here is derived from an EMBL/GenBank/DDBJ whole genome shotgun (WGS) entry which is preliminary data.</text>
</comment>
<feature type="domain" description="DUF4178" evidence="3">
    <location>
        <begin position="63"/>
        <end position="199"/>
    </location>
</feature>
<evidence type="ECO:0000259" key="3">
    <source>
        <dbReference type="Pfam" id="PF13785"/>
    </source>
</evidence>
<dbReference type="InterPro" id="IPR025235">
    <property type="entry name" value="DUF4178"/>
</dbReference>
<organism evidence="4 5">
    <name type="scientific">Ramlibacter agri</name>
    <dbReference type="NCBI Taxonomy" id="2728837"/>
    <lineage>
        <taxon>Bacteria</taxon>
        <taxon>Pseudomonadati</taxon>
        <taxon>Pseudomonadota</taxon>
        <taxon>Betaproteobacteria</taxon>
        <taxon>Burkholderiales</taxon>
        <taxon>Comamonadaceae</taxon>
        <taxon>Ramlibacter</taxon>
    </lineage>
</organism>
<dbReference type="Pfam" id="PF13785">
    <property type="entry name" value="DUF4178"/>
    <property type="match status" value="2"/>
</dbReference>
<evidence type="ECO:0000256" key="1">
    <source>
        <dbReference type="SAM" id="MobiDB-lite"/>
    </source>
</evidence>
<dbReference type="EMBL" id="JABBFX010000001">
    <property type="protein sequence ID" value="NML42597.1"/>
    <property type="molecule type" value="Genomic_DNA"/>
</dbReference>
<feature type="domain" description="DUF4178" evidence="3">
    <location>
        <begin position="277"/>
        <end position="415"/>
    </location>
</feature>
<reference evidence="4 5" key="1">
    <citation type="submission" date="2020-04" db="EMBL/GenBank/DDBJ databases">
        <title>Ramlibacter sp. G-1-2-2 isolated from soil.</title>
        <authorList>
            <person name="Dahal R.H."/>
        </authorList>
    </citation>
    <scope>NUCLEOTIDE SEQUENCE [LARGE SCALE GENOMIC DNA]</scope>
    <source>
        <strain evidence="4 5">G-1-2-2</strain>
    </source>
</reference>
<protein>
    <submittedName>
        <fullName evidence="4">DUF4178 domain-containing protein</fullName>
    </submittedName>
</protein>
<dbReference type="AlphaFoldDB" id="A0A848GWT4"/>
<keyword evidence="2" id="KW-0812">Transmembrane</keyword>
<sequence>MASPSRSYTAPCPGCGAPVEFRSAQSAFAVCSYCHSAVVRDGETLSRIGKVAELFEDFSPLQLQARGRWHGQGFTLVGRLQYRGGSGAWTEWHMLFDDGRTGWLAEDNGGYVMAQPYVPQHPLPEPRFLRLDSATAIDGHSWRVAATEQAALVAAQGELPKLPPLNQPFPVVELRSTDNEVLSIDWGSQPPQLALGRPVALEELQLTGLREDSAKELKGGRQFNCPHCGATVDVQLAATSKSITCRSCNAIIDLLQGTGGQLAHALQDEPVQPLVPLGASGLLQGVQWQVVGYQHRLGTEPDDPDEHFGWDEYLLYNRQRGFSFLVDTTEGWSLVKTVTGTPVLTAGESCATYLGTVYERQYAYKAQTTYVAGEFYWPVERGQATWNQDYAKGKGLLASEKTAREVTWSIGSQVEADTVAKAFGLDRKLLQRGGDAGPVTPKGTGTGCGCATIIVLVILVIILLVVLKACEDDGWRGGGSGYSSSHPSSSNGGWSSGGSHK</sequence>
<feature type="region of interest" description="Disordered" evidence="1">
    <location>
        <begin position="478"/>
        <end position="501"/>
    </location>
</feature>
<evidence type="ECO:0000313" key="4">
    <source>
        <dbReference type="EMBL" id="NML42597.1"/>
    </source>
</evidence>
<gene>
    <name evidence="4" type="ORF">HHL11_02470</name>
</gene>
<keyword evidence="2" id="KW-0472">Membrane</keyword>
<name>A0A848GWT4_9BURK</name>
<feature type="compositionally biased region" description="Low complexity" evidence="1">
    <location>
        <begin position="482"/>
        <end position="493"/>
    </location>
</feature>
<keyword evidence="2" id="KW-1133">Transmembrane helix</keyword>
<accession>A0A848GWT4</accession>